<feature type="region of interest" description="Disordered" evidence="1">
    <location>
        <begin position="70"/>
        <end position="89"/>
    </location>
</feature>
<name>A0A1S3HFY2_LINAN</name>
<dbReference type="RefSeq" id="XP_013383944.1">
    <property type="nucleotide sequence ID" value="XM_013528490.1"/>
</dbReference>
<dbReference type="GeneID" id="106154218"/>
<keyword evidence="3" id="KW-1185">Reference proteome</keyword>
<dbReference type="OrthoDB" id="691673at2759"/>
<proteinExistence type="predicted"/>
<feature type="compositionally biased region" description="Acidic residues" evidence="1">
    <location>
        <begin position="115"/>
        <end position="136"/>
    </location>
</feature>
<feature type="compositionally biased region" description="Acidic residues" evidence="1">
    <location>
        <begin position="148"/>
        <end position="158"/>
    </location>
</feature>
<dbReference type="PANTHER" id="PTHR22666">
    <property type="entry name" value="MYB_SANT-LIKE DNA-BINDING DOMAIN-CONTAINING PROTEIN 1"/>
    <property type="match status" value="1"/>
</dbReference>
<reference evidence="4" key="1">
    <citation type="submission" date="2025-08" db="UniProtKB">
        <authorList>
            <consortium name="RefSeq"/>
        </authorList>
    </citation>
    <scope>IDENTIFICATION</scope>
    <source>
        <tissue evidence="4">Gonads</tissue>
    </source>
</reference>
<gene>
    <name evidence="4" type="primary">LOC106154218</name>
</gene>
<accession>A0A1S3HFY2</accession>
<dbReference type="Gene3D" id="1.10.10.60">
    <property type="entry name" value="Homeodomain-like"/>
    <property type="match status" value="1"/>
</dbReference>
<dbReference type="GO" id="GO:0045893">
    <property type="term" value="P:positive regulation of DNA-templated transcription"/>
    <property type="evidence" value="ECO:0007669"/>
    <property type="project" value="TreeGrafter"/>
</dbReference>
<dbReference type="STRING" id="7574.A0A1S3HFY2"/>
<feature type="region of interest" description="Disordered" evidence="1">
    <location>
        <begin position="100"/>
        <end position="162"/>
    </location>
</feature>
<dbReference type="InParanoid" id="A0A1S3HFY2"/>
<dbReference type="KEGG" id="lak:106154218"/>
<organism evidence="3 4">
    <name type="scientific">Lingula anatina</name>
    <name type="common">Brachiopod</name>
    <name type="synonym">Lingula unguis</name>
    <dbReference type="NCBI Taxonomy" id="7574"/>
    <lineage>
        <taxon>Eukaryota</taxon>
        <taxon>Metazoa</taxon>
        <taxon>Spiralia</taxon>
        <taxon>Lophotrochozoa</taxon>
        <taxon>Brachiopoda</taxon>
        <taxon>Linguliformea</taxon>
        <taxon>Lingulata</taxon>
        <taxon>Lingulida</taxon>
        <taxon>Linguloidea</taxon>
        <taxon>Lingulidae</taxon>
        <taxon>Lingula</taxon>
    </lineage>
</organism>
<dbReference type="InterPro" id="IPR026095">
    <property type="entry name" value="Myb/SANT-like_DNA-bd_dom_prot"/>
</dbReference>
<dbReference type="AlphaFoldDB" id="A0A1S3HFY2"/>
<evidence type="ECO:0000313" key="4">
    <source>
        <dbReference type="RefSeq" id="XP_013383944.1"/>
    </source>
</evidence>
<dbReference type="GO" id="GO:0016604">
    <property type="term" value="C:nuclear body"/>
    <property type="evidence" value="ECO:0007669"/>
    <property type="project" value="TreeGrafter"/>
</dbReference>
<dbReference type="Proteomes" id="UP000085678">
    <property type="component" value="Unplaced"/>
</dbReference>
<evidence type="ECO:0000313" key="3">
    <source>
        <dbReference type="Proteomes" id="UP000085678"/>
    </source>
</evidence>
<dbReference type="InterPro" id="IPR044822">
    <property type="entry name" value="Myb_DNA-bind_4"/>
</dbReference>
<protein>
    <submittedName>
        <fullName evidence="4">Uncharacterized protein LOC106154218</fullName>
    </submittedName>
</protein>
<feature type="compositionally biased region" description="Low complexity" evidence="1">
    <location>
        <begin position="258"/>
        <end position="271"/>
    </location>
</feature>
<evidence type="ECO:0000259" key="2">
    <source>
        <dbReference type="Pfam" id="PF13837"/>
    </source>
</evidence>
<feature type="region of interest" description="Disordered" evidence="1">
    <location>
        <begin position="258"/>
        <end position="285"/>
    </location>
</feature>
<evidence type="ECO:0000256" key="1">
    <source>
        <dbReference type="SAM" id="MobiDB-lite"/>
    </source>
</evidence>
<feature type="domain" description="Myb/SANT-like DNA-binding" evidence="2">
    <location>
        <begin position="4"/>
        <end position="95"/>
    </location>
</feature>
<dbReference type="Pfam" id="PF13837">
    <property type="entry name" value="Myb_DNA-bind_4"/>
    <property type="match status" value="1"/>
</dbReference>
<dbReference type="PANTHER" id="PTHR22666:SF3">
    <property type="entry name" value="MYB_SANT-LIKE DNA-BINDING DOMAIN-CONTAINING PROTEIN 1"/>
    <property type="match status" value="1"/>
</dbReference>
<sequence>MARRTYWSEESVAALLNIWADESIKRKLDGTSKKKPVYRDIAMKIKDECGEELTDLEVKNKIRNMTREYRKFKDQHNRSGAGRKPPFKYEKELDNILGDKATTRPVFTMDTSRAEEDEDFAECSSQDTEEESDEEAQACGQALKRTIEEEEDDDDDDINNTQEIVVKKAPKLARKSGKKKSKADVFKSLIDDAVESFSAKSDSAMSALVKLEQERLTMERTAEARHLDAMRAEREAQRKHELQMMQLMAQMMGGMASAGGFQSASTSSSQTNAPGTSSARARAREDPNYHFLYPYDASNDKYYQDL</sequence>